<keyword evidence="1" id="KW-1133">Transmembrane helix</keyword>
<dbReference type="RefSeq" id="WP_204797287.1">
    <property type="nucleotide sequence ID" value="NZ_JACDTV010000002.1"/>
</dbReference>
<sequence>MAAVVHALVAAVAHALVAAVVHALVAAVVHALVAAVVHALVAAVVDALVAAVVHALVAVTWTVVHVSMAAMTLGSRSGVLGEEFGGGGSLLRVTAVVVGVEQAGVCFVQSSTHFVARVHVHAHPWSWHLVPDALDRFRELRPGFAAHDEYVGVRG</sequence>
<proteinExistence type="predicted"/>
<comment type="caution">
    <text evidence="2">The sequence shown here is derived from an EMBL/GenBank/DDBJ whole genome shotgun (WGS) entry which is preliminary data.</text>
</comment>
<keyword evidence="1" id="KW-0472">Membrane</keyword>
<evidence type="ECO:0008006" key="4">
    <source>
        <dbReference type="Google" id="ProtNLM"/>
    </source>
</evidence>
<feature type="transmembrane region" description="Helical" evidence="1">
    <location>
        <begin position="41"/>
        <end position="64"/>
    </location>
</feature>
<evidence type="ECO:0000256" key="1">
    <source>
        <dbReference type="SAM" id="Phobius"/>
    </source>
</evidence>
<accession>A0ABS2MEQ2</accession>
<dbReference type="EMBL" id="JAFBBZ010000001">
    <property type="protein sequence ID" value="MBM7509658.1"/>
    <property type="molecule type" value="Genomic_DNA"/>
</dbReference>
<name>A0ABS2MEQ2_9ACTN</name>
<keyword evidence="1" id="KW-0812">Transmembrane</keyword>
<dbReference type="Proteomes" id="UP000732378">
    <property type="component" value="Unassembled WGS sequence"/>
</dbReference>
<evidence type="ECO:0000313" key="2">
    <source>
        <dbReference type="EMBL" id="MBM7509658.1"/>
    </source>
</evidence>
<protein>
    <recommendedName>
        <fullName evidence="4">Secreted protein</fullName>
    </recommendedName>
</protein>
<organism evidence="2 3">
    <name type="scientific">Nocardioides salarius</name>
    <dbReference type="NCBI Taxonomy" id="374513"/>
    <lineage>
        <taxon>Bacteria</taxon>
        <taxon>Bacillati</taxon>
        <taxon>Actinomycetota</taxon>
        <taxon>Actinomycetes</taxon>
        <taxon>Propionibacteriales</taxon>
        <taxon>Nocardioidaceae</taxon>
        <taxon>Nocardioides</taxon>
    </lineage>
</organism>
<evidence type="ECO:0000313" key="3">
    <source>
        <dbReference type="Proteomes" id="UP000732378"/>
    </source>
</evidence>
<gene>
    <name evidence="2" type="ORF">JOE61_003472</name>
</gene>
<reference evidence="2 3" key="1">
    <citation type="submission" date="2021-01" db="EMBL/GenBank/DDBJ databases">
        <title>Sequencing the genomes of 1000 actinobacteria strains.</title>
        <authorList>
            <person name="Klenk H.-P."/>
        </authorList>
    </citation>
    <scope>NUCLEOTIDE SEQUENCE [LARGE SCALE GENOMIC DNA]</scope>
    <source>
        <strain evidence="2 3">DSM 18239</strain>
    </source>
</reference>
<keyword evidence="3" id="KW-1185">Reference proteome</keyword>